<feature type="domain" description="Major facilitator superfamily (MFS) profile" evidence="12">
    <location>
        <begin position="11"/>
        <end position="425"/>
    </location>
</feature>
<accession>A0A926S2P3</accession>
<dbReference type="InterPro" id="IPR011701">
    <property type="entry name" value="MFS"/>
</dbReference>
<keyword evidence="7" id="KW-0762">Sugar transport</keyword>
<proteinExistence type="inferred from homology"/>
<keyword evidence="10 11" id="KW-0472">Membrane</keyword>
<dbReference type="InterPro" id="IPR005275">
    <property type="entry name" value="Lfuc_symporter_FucP"/>
</dbReference>
<evidence type="ECO:0000256" key="7">
    <source>
        <dbReference type="ARBA" id="ARBA00022597"/>
    </source>
</evidence>
<reference evidence="13" key="1">
    <citation type="submission" date="2020-09" db="EMBL/GenBank/DDBJ databases">
        <title>Novel species of Mucilaginibacter isolated from a glacier on the Tibetan Plateau.</title>
        <authorList>
            <person name="Liu Q."/>
            <person name="Xin Y.-H."/>
        </authorList>
    </citation>
    <scope>NUCLEOTIDE SEQUENCE</scope>
    <source>
        <strain evidence="13">ZB1P21</strain>
    </source>
</reference>
<comment type="caution">
    <text evidence="13">The sequence shown here is derived from an EMBL/GenBank/DDBJ whole genome shotgun (WGS) entry which is preliminary data.</text>
</comment>
<keyword evidence="4" id="KW-0813">Transport</keyword>
<dbReference type="GO" id="GO:1904659">
    <property type="term" value="P:D-glucose transmembrane transport"/>
    <property type="evidence" value="ECO:0007669"/>
    <property type="project" value="InterPro"/>
</dbReference>
<dbReference type="GO" id="GO:0055056">
    <property type="term" value="F:D-glucose transmembrane transporter activity"/>
    <property type="evidence" value="ECO:0007669"/>
    <property type="project" value="InterPro"/>
</dbReference>
<dbReference type="Proteomes" id="UP000619078">
    <property type="component" value="Unassembled WGS sequence"/>
</dbReference>
<feature type="transmembrane region" description="Helical" evidence="11">
    <location>
        <begin position="304"/>
        <end position="321"/>
    </location>
</feature>
<dbReference type="PANTHER" id="PTHR43702">
    <property type="entry name" value="L-FUCOSE-PROTON SYMPORTER"/>
    <property type="match status" value="1"/>
</dbReference>
<keyword evidence="5" id="KW-1003">Cell membrane</keyword>
<feature type="transmembrane region" description="Helical" evidence="11">
    <location>
        <begin position="192"/>
        <end position="210"/>
    </location>
</feature>
<evidence type="ECO:0000259" key="12">
    <source>
        <dbReference type="PROSITE" id="PS50850"/>
    </source>
</evidence>
<keyword evidence="9 11" id="KW-1133">Transmembrane helix</keyword>
<keyword evidence="6" id="KW-0997">Cell inner membrane</keyword>
<feature type="transmembrane region" description="Helical" evidence="11">
    <location>
        <begin position="276"/>
        <end position="297"/>
    </location>
</feature>
<feature type="transmembrane region" description="Helical" evidence="11">
    <location>
        <begin position="359"/>
        <end position="377"/>
    </location>
</feature>
<evidence type="ECO:0000256" key="5">
    <source>
        <dbReference type="ARBA" id="ARBA00022475"/>
    </source>
</evidence>
<evidence type="ECO:0000256" key="10">
    <source>
        <dbReference type="ARBA" id="ARBA00023136"/>
    </source>
</evidence>
<dbReference type="PROSITE" id="PS50850">
    <property type="entry name" value="MFS"/>
    <property type="match status" value="1"/>
</dbReference>
<dbReference type="AlphaFoldDB" id="A0A926S2P3"/>
<evidence type="ECO:0000256" key="1">
    <source>
        <dbReference type="ARBA" id="ARBA00003321"/>
    </source>
</evidence>
<dbReference type="Pfam" id="PF07690">
    <property type="entry name" value="MFS_1"/>
    <property type="match status" value="1"/>
</dbReference>
<feature type="transmembrane region" description="Helical" evidence="11">
    <location>
        <begin position="101"/>
        <end position="118"/>
    </location>
</feature>
<sequence length="425" mass="45820">MKQQAQSTLFPVILITSLFFLWGFAHNLDPILIPHLKRSFTLSTVQATLVDSAVFIAYFIMALPAGYIMKKFGYKTGIITGLLFFAAGCFLFIPAANTQQYVPFLGALFVIACGLTILETAANPYMTVLGDPKSATFRLNFAQSFNGLAATLAPIIGARLILHKGNTDSQLSAMTTGARKIALAAEASTVKMPYLVLGIILVLIAVAFSFTKLPKIQNNDGHTASKNILHAFKHRHLSWSVATQFFYVGAQVSVFSLFILYATHAARLSDIQAADYLGICGGAFLAGRFAGTALMRFFKSENLLALYAIINIALCLVAVFASGIVAVYTVIGICFFMSIMFPTIFALGIKDLKGDTEFGSSLIIMSIVGGAIIPRLFGYVSDATGNIQAGYYVPLFCFVVVALFGLKGHHVRKLAPADLIVSPIL</sequence>
<dbReference type="Gene3D" id="1.20.1250.20">
    <property type="entry name" value="MFS general substrate transporter like domains"/>
    <property type="match status" value="2"/>
</dbReference>
<feature type="transmembrane region" description="Helical" evidence="11">
    <location>
        <begin position="76"/>
        <end position="95"/>
    </location>
</feature>
<dbReference type="InterPro" id="IPR036259">
    <property type="entry name" value="MFS_trans_sf"/>
</dbReference>
<organism evidence="13 14">
    <name type="scientific">Mucilaginibacter glaciei</name>
    <dbReference type="NCBI Taxonomy" id="2772109"/>
    <lineage>
        <taxon>Bacteria</taxon>
        <taxon>Pseudomonadati</taxon>
        <taxon>Bacteroidota</taxon>
        <taxon>Sphingobacteriia</taxon>
        <taxon>Sphingobacteriales</taxon>
        <taxon>Sphingobacteriaceae</taxon>
        <taxon>Mucilaginibacter</taxon>
    </lineage>
</organism>
<feature type="transmembrane region" description="Helical" evidence="11">
    <location>
        <begin position="7"/>
        <end position="25"/>
    </location>
</feature>
<dbReference type="GO" id="GO:0005886">
    <property type="term" value="C:plasma membrane"/>
    <property type="evidence" value="ECO:0007669"/>
    <property type="project" value="UniProtKB-SubCell"/>
</dbReference>
<evidence type="ECO:0000313" key="13">
    <source>
        <dbReference type="EMBL" id="MBD1393399.1"/>
    </source>
</evidence>
<dbReference type="InterPro" id="IPR005964">
    <property type="entry name" value="Glc/Gal_transptr_bac"/>
</dbReference>
<dbReference type="SUPFAM" id="SSF103473">
    <property type="entry name" value="MFS general substrate transporter"/>
    <property type="match status" value="1"/>
</dbReference>
<evidence type="ECO:0000256" key="9">
    <source>
        <dbReference type="ARBA" id="ARBA00022989"/>
    </source>
</evidence>
<evidence type="ECO:0000256" key="4">
    <source>
        <dbReference type="ARBA" id="ARBA00022448"/>
    </source>
</evidence>
<dbReference type="InterPro" id="IPR020846">
    <property type="entry name" value="MFS_dom"/>
</dbReference>
<keyword evidence="14" id="KW-1185">Reference proteome</keyword>
<dbReference type="PANTHER" id="PTHR43702:SF3">
    <property type="entry name" value="PROTEIN TSGA"/>
    <property type="match status" value="1"/>
</dbReference>
<evidence type="ECO:0000256" key="11">
    <source>
        <dbReference type="SAM" id="Phobius"/>
    </source>
</evidence>
<dbReference type="NCBIfam" id="TIGR01272">
    <property type="entry name" value="gluP"/>
    <property type="match status" value="1"/>
</dbReference>
<dbReference type="CDD" id="cd17394">
    <property type="entry name" value="MFS_FucP_like"/>
    <property type="match status" value="1"/>
</dbReference>
<dbReference type="InterPro" id="IPR050375">
    <property type="entry name" value="MFS_TsgA-like"/>
</dbReference>
<dbReference type="RefSeq" id="WP_191163125.1">
    <property type="nucleotide sequence ID" value="NZ_JACWMX010000003.1"/>
</dbReference>
<dbReference type="NCBIfam" id="TIGR00885">
    <property type="entry name" value="fucP"/>
    <property type="match status" value="1"/>
</dbReference>
<dbReference type="GO" id="GO:0005354">
    <property type="term" value="F:galactose transmembrane transporter activity"/>
    <property type="evidence" value="ECO:0007669"/>
    <property type="project" value="InterPro"/>
</dbReference>
<comment type="similarity">
    <text evidence="3">Belongs to the major facilitator superfamily. FHS transporter (TC 2.A.1.7) family.</text>
</comment>
<evidence type="ECO:0000256" key="8">
    <source>
        <dbReference type="ARBA" id="ARBA00022692"/>
    </source>
</evidence>
<protein>
    <submittedName>
        <fullName evidence="13">L-fucose:H+ symporter permease</fullName>
    </submittedName>
</protein>
<evidence type="ECO:0000256" key="3">
    <source>
        <dbReference type="ARBA" id="ARBA00009120"/>
    </source>
</evidence>
<name>A0A926S2P3_9SPHI</name>
<evidence type="ECO:0000313" key="14">
    <source>
        <dbReference type="Proteomes" id="UP000619078"/>
    </source>
</evidence>
<dbReference type="GO" id="GO:0015535">
    <property type="term" value="F:fucose:proton symporter activity"/>
    <property type="evidence" value="ECO:0007669"/>
    <property type="project" value="InterPro"/>
</dbReference>
<feature type="transmembrane region" description="Helical" evidence="11">
    <location>
        <begin position="389"/>
        <end position="406"/>
    </location>
</feature>
<comment type="function">
    <text evidence="1">Intake of glucose and galactose.</text>
</comment>
<feature type="transmembrane region" description="Helical" evidence="11">
    <location>
        <begin position="327"/>
        <end position="347"/>
    </location>
</feature>
<dbReference type="EMBL" id="JACWMX010000003">
    <property type="protein sequence ID" value="MBD1393399.1"/>
    <property type="molecule type" value="Genomic_DNA"/>
</dbReference>
<feature type="transmembrane region" description="Helical" evidence="11">
    <location>
        <begin position="245"/>
        <end position="264"/>
    </location>
</feature>
<keyword evidence="8 11" id="KW-0812">Transmembrane</keyword>
<evidence type="ECO:0000256" key="2">
    <source>
        <dbReference type="ARBA" id="ARBA00004429"/>
    </source>
</evidence>
<gene>
    <name evidence="13" type="primary">fucP</name>
    <name evidence="13" type="ORF">IDJ76_09840</name>
</gene>
<feature type="transmembrane region" description="Helical" evidence="11">
    <location>
        <begin position="45"/>
        <end position="69"/>
    </location>
</feature>
<evidence type="ECO:0000256" key="6">
    <source>
        <dbReference type="ARBA" id="ARBA00022519"/>
    </source>
</evidence>
<comment type="subcellular location">
    <subcellularLocation>
        <location evidence="2">Cell inner membrane</location>
        <topology evidence="2">Multi-pass membrane protein</topology>
    </subcellularLocation>
</comment>